<evidence type="ECO:0000256" key="1">
    <source>
        <dbReference type="ARBA" id="ARBA00000022"/>
    </source>
</evidence>
<dbReference type="Pfam" id="PF08719">
    <property type="entry name" value="NADAR"/>
    <property type="match status" value="1"/>
</dbReference>
<dbReference type="EMBL" id="LCRH01000050">
    <property type="protein sequence ID" value="KKW31801.1"/>
    <property type="molecule type" value="Genomic_DNA"/>
</dbReference>
<name>A0A0G1XLM7_9BACT</name>
<proteinExistence type="predicted"/>
<feature type="domain" description="NADAR" evidence="3">
    <location>
        <begin position="28"/>
        <end position="156"/>
    </location>
</feature>
<gene>
    <name evidence="4" type="ORF">UY76_C0050G0010</name>
</gene>
<comment type="catalytic activity">
    <reaction evidence="1">
        <text>5-amino-6-(5-phospho-D-ribosylamino)uracil + H2O = 5,6-diaminouracil + D-ribose 5-phosphate</text>
        <dbReference type="Rhea" id="RHEA:55020"/>
        <dbReference type="ChEBI" id="CHEBI:15377"/>
        <dbReference type="ChEBI" id="CHEBI:46252"/>
        <dbReference type="ChEBI" id="CHEBI:58453"/>
        <dbReference type="ChEBI" id="CHEBI:78346"/>
    </reaction>
</comment>
<comment type="catalytic activity">
    <reaction evidence="2">
        <text>2,5-diamino-6-hydroxy-4-(5-phosphoribosylamino)-pyrimidine + H2O = 2,5,6-triamino-4-hydroxypyrimidine + D-ribose 5-phosphate</text>
        <dbReference type="Rhea" id="RHEA:23436"/>
        <dbReference type="ChEBI" id="CHEBI:15377"/>
        <dbReference type="ChEBI" id="CHEBI:58614"/>
        <dbReference type="ChEBI" id="CHEBI:78346"/>
        <dbReference type="ChEBI" id="CHEBI:137796"/>
    </reaction>
</comment>
<evidence type="ECO:0000313" key="4">
    <source>
        <dbReference type="EMBL" id="KKW31801.1"/>
    </source>
</evidence>
<dbReference type="Gene3D" id="1.10.357.40">
    <property type="entry name" value="YbiA-like"/>
    <property type="match status" value="1"/>
</dbReference>
<sequence length="161" mass="18714">MYPDTDEQLNYATEETIYFFTPAFHPLDNFSAHAIEVWGVLFPTVEHAYQWKKFSLTRPDIAEQILLARSPDAVKKISDPNISNQPEDWHERRVSIMEEILRVKAEQHEDVREILKKTETRRIIENSPIDNFFGGGPDGNGKNIVGELWMKIRDELSTNID</sequence>
<evidence type="ECO:0000313" key="5">
    <source>
        <dbReference type="Proteomes" id="UP000034054"/>
    </source>
</evidence>
<accession>A0A0G1XLM7</accession>
<dbReference type="InterPro" id="IPR037238">
    <property type="entry name" value="YbiA-like_sf"/>
</dbReference>
<evidence type="ECO:0000256" key="2">
    <source>
        <dbReference type="ARBA" id="ARBA00000751"/>
    </source>
</evidence>
<organism evidence="4 5">
    <name type="scientific">Candidatus Uhrbacteria bacterium GW2011_GWA2_52_8d</name>
    <dbReference type="NCBI Taxonomy" id="1618979"/>
    <lineage>
        <taxon>Bacteria</taxon>
        <taxon>Candidatus Uhriibacteriota</taxon>
    </lineage>
</organism>
<dbReference type="Proteomes" id="UP000034054">
    <property type="component" value="Unassembled WGS sequence"/>
</dbReference>
<dbReference type="SUPFAM" id="SSF143990">
    <property type="entry name" value="YbiA-like"/>
    <property type="match status" value="1"/>
</dbReference>
<comment type="caution">
    <text evidence="4">The sequence shown here is derived from an EMBL/GenBank/DDBJ whole genome shotgun (WGS) entry which is preliminary data.</text>
</comment>
<dbReference type="NCBIfam" id="TIGR02464">
    <property type="entry name" value="ribofla_fusion"/>
    <property type="match status" value="1"/>
</dbReference>
<evidence type="ECO:0000259" key="3">
    <source>
        <dbReference type="Pfam" id="PF08719"/>
    </source>
</evidence>
<dbReference type="InterPro" id="IPR012816">
    <property type="entry name" value="NADAR"/>
</dbReference>
<dbReference type="AlphaFoldDB" id="A0A0G1XLM7"/>
<protein>
    <recommendedName>
        <fullName evidence="3">NADAR domain-containing protein</fullName>
    </recommendedName>
</protein>
<reference evidence="4 5" key="1">
    <citation type="journal article" date="2015" name="Nature">
        <title>rRNA introns, odd ribosomes, and small enigmatic genomes across a large radiation of phyla.</title>
        <authorList>
            <person name="Brown C.T."/>
            <person name="Hug L.A."/>
            <person name="Thomas B.C."/>
            <person name="Sharon I."/>
            <person name="Castelle C.J."/>
            <person name="Singh A."/>
            <person name="Wilkins M.J."/>
            <person name="Williams K.H."/>
            <person name="Banfield J.F."/>
        </authorList>
    </citation>
    <scope>NUCLEOTIDE SEQUENCE [LARGE SCALE GENOMIC DNA]</scope>
</reference>
<dbReference type="CDD" id="cd15457">
    <property type="entry name" value="NADAR"/>
    <property type="match status" value="1"/>
</dbReference>